<comment type="similarity">
    <text evidence="1">Belongs to the universal ribosomal protein uL5 family.</text>
</comment>
<evidence type="ECO:0000313" key="5">
    <source>
        <dbReference type="EMBL" id="KAF7342443.1"/>
    </source>
</evidence>
<evidence type="ECO:0000256" key="2">
    <source>
        <dbReference type="ARBA" id="ARBA00022980"/>
    </source>
</evidence>
<organism evidence="5 6">
    <name type="scientific">Mycena venus</name>
    <dbReference type="NCBI Taxonomy" id="2733690"/>
    <lineage>
        <taxon>Eukaryota</taxon>
        <taxon>Fungi</taxon>
        <taxon>Dikarya</taxon>
        <taxon>Basidiomycota</taxon>
        <taxon>Agaricomycotina</taxon>
        <taxon>Agaricomycetes</taxon>
        <taxon>Agaricomycetidae</taxon>
        <taxon>Agaricales</taxon>
        <taxon>Marasmiineae</taxon>
        <taxon>Mycenaceae</taxon>
        <taxon>Mycena</taxon>
    </lineage>
</organism>
<comment type="caution">
    <text evidence="5">The sequence shown here is derived from an EMBL/GenBank/DDBJ whole genome shotgun (WGS) entry which is preliminary data.</text>
</comment>
<dbReference type="InterPro" id="IPR022803">
    <property type="entry name" value="Ribosomal_uL5_dom_sf"/>
</dbReference>
<keyword evidence="3" id="KW-0687">Ribonucleoprotein</keyword>
<feature type="domain" description="Large ribosomal subunit protein uL5 C-terminal" evidence="4">
    <location>
        <begin position="39"/>
        <end position="96"/>
    </location>
</feature>
<dbReference type="InterPro" id="IPR031309">
    <property type="entry name" value="Ribosomal_uL5_C"/>
</dbReference>
<name>A0A8H6XJQ2_9AGAR</name>
<proteinExistence type="inferred from homology"/>
<dbReference type="SUPFAM" id="SSF55282">
    <property type="entry name" value="RL5-like"/>
    <property type="match status" value="1"/>
</dbReference>
<keyword evidence="6" id="KW-1185">Reference proteome</keyword>
<dbReference type="OrthoDB" id="2921699at2759"/>
<dbReference type="Pfam" id="PF00673">
    <property type="entry name" value="Ribosomal_L5_C"/>
    <property type="match status" value="1"/>
</dbReference>
<dbReference type="Proteomes" id="UP000620124">
    <property type="component" value="Unassembled WGS sequence"/>
</dbReference>
<keyword evidence="2 5" id="KW-0689">Ribosomal protein</keyword>
<dbReference type="Gene3D" id="3.30.1440.10">
    <property type="match status" value="1"/>
</dbReference>
<dbReference type="GO" id="GO:1990904">
    <property type="term" value="C:ribonucleoprotein complex"/>
    <property type="evidence" value="ECO:0007669"/>
    <property type="project" value="UniProtKB-KW"/>
</dbReference>
<evidence type="ECO:0000256" key="1">
    <source>
        <dbReference type="ARBA" id="ARBA00008553"/>
    </source>
</evidence>
<evidence type="ECO:0000259" key="4">
    <source>
        <dbReference type="Pfam" id="PF00673"/>
    </source>
</evidence>
<gene>
    <name evidence="5" type="ORF">MVEN_01833500</name>
</gene>
<accession>A0A8H6XJQ2</accession>
<dbReference type="GO" id="GO:0003735">
    <property type="term" value="F:structural constituent of ribosome"/>
    <property type="evidence" value="ECO:0007669"/>
    <property type="project" value="InterPro"/>
</dbReference>
<dbReference type="GO" id="GO:0005840">
    <property type="term" value="C:ribosome"/>
    <property type="evidence" value="ECO:0007669"/>
    <property type="project" value="UniProtKB-KW"/>
</dbReference>
<dbReference type="GO" id="GO:0006412">
    <property type="term" value="P:translation"/>
    <property type="evidence" value="ECO:0007669"/>
    <property type="project" value="InterPro"/>
</dbReference>
<reference evidence="5" key="1">
    <citation type="submission" date="2020-05" db="EMBL/GenBank/DDBJ databases">
        <title>Mycena genomes resolve the evolution of fungal bioluminescence.</title>
        <authorList>
            <person name="Tsai I.J."/>
        </authorList>
    </citation>
    <scope>NUCLEOTIDE SEQUENCE</scope>
    <source>
        <strain evidence="5">CCC161011</strain>
    </source>
</reference>
<sequence>MSVRKSRISCFDSTYSWRETLCHAMTRVPYVNSASLELGLKVKEYELRHGNFSETGDFSFGIQEHIDLGARYNSGIGIFGMNFYVVMDRPGARVARRRQQKCIGFQDRIKKEDTMARFK</sequence>
<evidence type="ECO:0000313" key="6">
    <source>
        <dbReference type="Proteomes" id="UP000620124"/>
    </source>
</evidence>
<dbReference type="PANTHER" id="PTHR11994">
    <property type="entry name" value="60S RIBOSOMAL PROTEIN L11-RELATED"/>
    <property type="match status" value="1"/>
</dbReference>
<protein>
    <submittedName>
        <fullName evidence="5">60S ribosomal protein L11</fullName>
    </submittedName>
</protein>
<evidence type="ECO:0000256" key="3">
    <source>
        <dbReference type="ARBA" id="ARBA00023274"/>
    </source>
</evidence>
<dbReference type="InterPro" id="IPR002132">
    <property type="entry name" value="Ribosomal_uL5"/>
</dbReference>
<dbReference type="EMBL" id="JACAZI010000017">
    <property type="protein sequence ID" value="KAF7342443.1"/>
    <property type="molecule type" value="Genomic_DNA"/>
</dbReference>
<dbReference type="AlphaFoldDB" id="A0A8H6XJQ2"/>